<dbReference type="Proteomes" id="UP001178354">
    <property type="component" value="Unassembled WGS sequence"/>
</dbReference>
<dbReference type="RefSeq" id="WP_305170239.1">
    <property type="nucleotide sequence ID" value="NZ_JAUUUU010000003.1"/>
</dbReference>
<keyword evidence="2 5" id="KW-0813">Transport</keyword>
<dbReference type="AlphaFoldDB" id="A0AAW8B2N6"/>
<dbReference type="GO" id="GO:0015031">
    <property type="term" value="P:protein transport"/>
    <property type="evidence" value="ECO:0007669"/>
    <property type="project" value="UniProtKB-UniRule"/>
</dbReference>
<name>A0AAW8B2N6_9GAMM</name>
<evidence type="ECO:0000313" key="7">
    <source>
        <dbReference type="Proteomes" id="UP001178354"/>
    </source>
</evidence>
<evidence type="ECO:0000256" key="2">
    <source>
        <dbReference type="ARBA" id="ARBA00022448"/>
    </source>
</evidence>
<keyword evidence="5" id="KW-0963">Cytoplasm</keyword>
<dbReference type="SUPFAM" id="SSF54611">
    <property type="entry name" value="SecB-like"/>
    <property type="match status" value="1"/>
</dbReference>
<keyword evidence="4 5" id="KW-0811">Translocation</keyword>
<comment type="function">
    <text evidence="5">One of the proteins required for the normal export of preproteins out of the cell cytoplasm. It is a molecular chaperone that binds to a subset of precursor proteins, maintaining them in a translocation-competent state. It also specifically binds to its receptor SecA.</text>
</comment>
<evidence type="ECO:0000256" key="5">
    <source>
        <dbReference type="HAMAP-Rule" id="MF_00821"/>
    </source>
</evidence>
<organism evidence="6 7">
    <name type="scientific">Porticoccus litoralis</name>
    <dbReference type="NCBI Taxonomy" id="434086"/>
    <lineage>
        <taxon>Bacteria</taxon>
        <taxon>Pseudomonadati</taxon>
        <taxon>Pseudomonadota</taxon>
        <taxon>Gammaproteobacteria</taxon>
        <taxon>Cellvibrionales</taxon>
        <taxon>Porticoccaceae</taxon>
        <taxon>Porticoccus</taxon>
    </lineage>
</organism>
<dbReference type="GO" id="GO:0051262">
    <property type="term" value="P:protein tetramerization"/>
    <property type="evidence" value="ECO:0007669"/>
    <property type="project" value="InterPro"/>
</dbReference>
<dbReference type="GO" id="GO:0051082">
    <property type="term" value="F:unfolded protein binding"/>
    <property type="evidence" value="ECO:0007669"/>
    <property type="project" value="InterPro"/>
</dbReference>
<accession>A0AAW8B2N6</accession>
<dbReference type="PANTHER" id="PTHR36918:SF1">
    <property type="entry name" value="PROTEIN-EXPORT PROTEIN SECB"/>
    <property type="match status" value="1"/>
</dbReference>
<reference evidence="6" key="2">
    <citation type="submission" date="2023-08" db="EMBL/GenBank/DDBJ databases">
        <authorList>
            <person name="Luo J."/>
        </authorList>
    </citation>
    <scope>NUCLEOTIDE SEQUENCE</scope>
    <source>
        <strain evidence="6">DSM 25064</strain>
    </source>
</reference>
<dbReference type="PRINTS" id="PR01594">
    <property type="entry name" value="SECBCHAPRONE"/>
</dbReference>
<comment type="caution">
    <text evidence="6">The sequence shown here is derived from an EMBL/GenBank/DDBJ whole genome shotgun (WGS) entry which is preliminary data.</text>
</comment>
<dbReference type="PANTHER" id="PTHR36918">
    <property type="match status" value="1"/>
</dbReference>
<dbReference type="InterPro" id="IPR003708">
    <property type="entry name" value="SecB"/>
</dbReference>
<reference evidence="6" key="1">
    <citation type="journal article" date="2010" name="Int. J. Syst. Evol. Microbiol.">
        <title>Porticoccus litoralis gen. nov., sp. nov., a gammaproteobacterium isolated from the Yellow Sea.</title>
        <authorList>
            <person name="Oh H.M."/>
            <person name="Kim H."/>
            <person name="Kim K.M."/>
            <person name="Min G.S."/>
            <person name="Cho J.C."/>
        </authorList>
    </citation>
    <scope>NUCLEOTIDE SEQUENCE</scope>
    <source>
        <strain evidence="6">DSM 25064</strain>
    </source>
</reference>
<dbReference type="Gene3D" id="3.10.420.10">
    <property type="entry name" value="SecB-like"/>
    <property type="match status" value="1"/>
</dbReference>
<evidence type="ECO:0000256" key="4">
    <source>
        <dbReference type="ARBA" id="ARBA00023010"/>
    </source>
</evidence>
<proteinExistence type="inferred from homology"/>
<keyword evidence="3 5" id="KW-0653">Protein transport</keyword>
<dbReference type="HAMAP" id="MF_00821">
    <property type="entry name" value="SecB"/>
    <property type="match status" value="1"/>
</dbReference>
<comment type="subunit">
    <text evidence="5">Homotetramer, a dimer of dimers. One homotetramer interacts with 1 SecA dimer.</text>
</comment>
<sequence length="153" mass="17157">MSQAEQANNGPHFSMQKIYIKRTDYEAPNAATVFRDDWKPEIALDMDIKSNTIEEGRYEVLLTVSIKAHNTSSNIGAFKLVVEQAALFMISGFSKEHLEEALGSACPAIMFPYLRETVDHMLIKGGFPPLMLAPVNFDALYQEKKAAKEEKTN</sequence>
<evidence type="ECO:0000256" key="3">
    <source>
        <dbReference type="ARBA" id="ARBA00022927"/>
    </source>
</evidence>
<dbReference type="GO" id="GO:0005737">
    <property type="term" value="C:cytoplasm"/>
    <property type="evidence" value="ECO:0007669"/>
    <property type="project" value="UniProtKB-SubCell"/>
</dbReference>
<evidence type="ECO:0000313" key="6">
    <source>
        <dbReference type="EMBL" id="MDP1520667.1"/>
    </source>
</evidence>
<dbReference type="NCBIfam" id="TIGR00809">
    <property type="entry name" value="secB"/>
    <property type="match status" value="1"/>
</dbReference>
<dbReference type="InterPro" id="IPR035958">
    <property type="entry name" value="SecB-like_sf"/>
</dbReference>
<gene>
    <name evidence="5 6" type="primary">secB</name>
    <name evidence="6" type="ORF">Q8A57_06800</name>
</gene>
<comment type="similarity">
    <text evidence="1 5">Belongs to the SecB family.</text>
</comment>
<evidence type="ECO:0000256" key="1">
    <source>
        <dbReference type="ARBA" id="ARBA00009990"/>
    </source>
</evidence>
<keyword evidence="5" id="KW-0143">Chaperone</keyword>
<dbReference type="EMBL" id="JAUUUU010000003">
    <property type="protein sequence ID" value="MDP1520667.1"/>
    <property type="molecule type" value="Genomic_DNA"/>
</dbReference>
<keyword evidence="7" id="KW-1185">Reference proteome</keyword>
<protein>
    <recommendedName>
        <fullName evidence="5">Protein-export protein SecB</fullName>
    </recommendedName>
</protein>
<dbReference type="Pfam" id="PF02556">
    <property type="entry name" value="SecB"/>
    <property type="match status" value="1"/>
</dbReference>
<comment type="subcellular location">
    <subcellularLocation>
        <location evidence="5">Cytoplasm</location>
    </subcellularLocation>
</comment>
<dbReference type="GO" id="GO:0006457">
    <property type="term" value="P:protein folding"/>
    <property type="evidence" value="ECO:0007669"/>
    <property type="project" value="UniProtKB-UniRule"/>
</dbReference>